<dbReference type="Proteomes" id="UP000598032">
    <property type="component" value="Unassembled WGS sequence"/>
</dbReference>
<protein>
    <submittedName>
        <fullName evidence="1">Uncharacterized protein</fullName>
    </submittedName>
</protein>
<proteinExistence type="predicted"/>
<keyword evidence="2" id="KW-1185">Reference proteome</keyword>
<organism evidence="1 2">
    <name type="scientific">Paraburkholderia metrosideri</name>
    <dbReference type="NCBI Taxonomy" id="580937"/>
    <lineage>
        <taxon>Bacteria</taxon>
        <taxon>Pseudomonadati</taxon>
        <taxon>Pseudomonadota</taxon>
        <taxon>Betaproteobacteria</taxon>
        <taxon>Burkholderiales</taxon>
        <taxon>Burkholderiaceae</taxon>
        <taxon>Paraburkholderia</taxon>
    </lineage>
</organism>
<sequence length="58" mass="6467">MEFFAHALKIAGRVKRNQVFRNGDAILRASSADSADESVGDESVRFDTQKKARTKRAI</sequence>
<accession>A0ABN7HM86</accession>
<evidence type="ECO:0000313" key="2">
    <source>
        <dbReference type="Proteomes" id="UP000598032"/>
    </source>
</evidence>
<dbReference type="EMBL" id="CAJHCP010000003">
    <property type="protein sequence ID" value="CAD6523009.1"/>
    <property type="molecule type" value="Genomic_DNA"/>
</dbReference>
<evidence type="ECO:0000313" key="1">
    <source>
        <dbReference type="EMBL" id="CAD6523009.1"/>
    </source>
</evidence>
<comment type="caution">
    <text evidence="1">The sequence shown here is derived from an EMBL/GenBank/DDBJ whole genome shotgun (WGS) entry which is preliminary data.</text>
</comment>
<dbReference type="RefSeq" id="WP_201641600.1">
    <property type="nucleotide sequence ID" value="NZ_CAJHCP010000003.1"/>
</dbReference>
<name>A0ABN7HM86_9BURK</name>
<gene>
    <name evidence="1" type="ORF">LMG28140_01447</name>
</gene>
<reference evidence="1 2" key="1">
    <citation type="submission" date="2020-10" db="EMBL/GenBank/DDBJ databases">
        <authorList>
            <person name="Peeters C."/>
        </authorList>
    </citation>
    <scope>NUCLEOTIDE SEQUENCE [LARGE SCALE GENOMIC DNA]</scope>
    <source>
        <strain evidence="1 2">LMG 28140</strain>
    </source>
</reference>